<accession>A0A1Y2NQX4</accession>
<gene>
    <name evidence="2" type="ORF">BG846_04623</name>
</gene>
<dbReference type="AlphaFoldDB" id="A0A1Y2NQX4"/>
<dbReference type="EMBL" id="MIFZ01000309">
    <property type="protein sequence ID" value="OSY49760.1"/>
    <property type="molecule type" value="Genomic_DNA"/>
</dbReference>
<feature type="region of interest" description="Disordered" evidence="1">
    <location>
        <begin position="1"/>
        <end position="143"/>
    </location>
</feature>
<feature type="region of interest" description="Disordered" evidence="1">
    <location>
        <begin position="252"/>
        <end position="389"/>
    </location>
</feature>
<protein>
    <submittedName>
        <fullName evidence="2">Uncharacterized protein</fullName>
    </submittedName>
</protein>
<reference evidence="2 3" key="1">
    <citation type="submission" date="2016-09" db="EMBL/GenBank/DDBJ databases">
        <title>Streptomyces fradiae DSM40063, a candidate organism with high potential of specific P450 cytochromes.</title>
        <authorList>
            <person name="Grumaz C."/>
            <person name="Vainshtein Y."/>
            <person name="Kirstahler P."/>
            <person name="Sohn K."/>
        </authorList>
    </citation>
    <scope>NUCLEOTIDE SEQUENCE [LARGE SCALE GENOMIC DNA]</scope>
    <source>
        <strain evidence="2 3">DSM 40063</strain>
    </source>
</reference>
<feature type="compositionally biased region" description="Low complexity" evidence="1">
    <location>
        <begin position="99"/>
        <end position="134"/>
    </location>
</feature>
<dbReference type="Proteomes" id="UP000194318">
    <property type="component" value="Unassembled WGS sequence"/>
</dbReference>
<organism evidence="2 3">
    <name type="scientific">Streptomyces fradiae ATCC 10745 = DSM 40063</name>
    <dbReference type="NCBI Taxonomy" id="1319510"/>
    <lineage>
        <taxon>Bacteria</taxon>
        <taxon>Bacillati</taxon>
        <taxon>Actinomycetota</taxon>
        <taxon>Actinomycetes</taxon>
        <taxon>Kitasatosporales</taxon>
        <taxon>Streptomycetaceae</taxon>
        <taxon>Streptomyces</taxon>
    </lineage>
</organism>
<feature type="compositionally biased region" description="Basic residues" evidence="1">
    <location>
        <begin position="300"/>
        <end position="312"/>
    </location>
</feature>
<feature type="compositionally biased region" description="Low complexity" evidence="1">
    <location>
        <begin position="38"/>
        <end position="64"/>
    </location>
</feature>
<proteinExistence type="predicted"/>
<evidence type="ECO:0000313" key="2">
    <source>
        <dbReference type="EMBL" id="OSY49760.1"/>
    </source>
</evidence>
<evidence type="ECO:0000313" key="3">
    <source>
        <dbReference type="Proteomes" id="UP000194318"/>
    </source>
</evidence>
<name>A0A1Y2NQX4_STRFR</name>
<evidence type="ECO:0000256" key="1">
    <source>
        <dbReference type="SAM" id="MobiDB-lite"/>
    </source>
</evidence>
<comment type="caution">
    <text evidence="2">The sequence shown here is derived from an EMBL/GenBank/DDBJ whole genome shotgun (WGS) entry which is preliminary data.</text>
</comment>
<sequence length="389" mass="40288">MSEPPSSSARSRSPTSPYPPPGSASSGGPAAGTGAGGAALRTSTSSAPPPGAGATRTATRAPGACLRTLLRDSWTTRKTAHSTSGGGAAPGSVTSTATSRRLSPVRSRSAARPVPPAARAAPPSEARSTPTRSRSSSRARTPWRRMLSAVSRFHASSVSAARRAPDWTAMMPTWWAMVSCISRASRARSRATARSASSRCSRARVAVRSASRARSSARARARRPSAVGPVLIRAAASTLMSTSWYVIAARSRRGHGQADTAKSRPHAAAVRPRDRPRATRNIATMAGSHSAPVSMDGSARHRAVAGRRRRRARESSAAAHTVARRAVSGPSRVSGSAAATTTRSSSAVGRRHLTVRAGAGAPLPPPAPGWSHPAWRAPCSRGPSPWSCR</sequence>
<feature type="compositionally biased region" description="Low complexity" evidence="1">
    <location>
        <begin position="331"/>
        <end position="348"/>
    </location>
</feature>
<feature type="compositionally biased region" description="Low complexity" evidence="1">
    <location>
        <begin position="1"/>
        <end position="15"/>
    </location>
</feature>